<dbReference type="InterPro" id="IPR027417">
    <property type="entry name" value="P-loop_NTPase"/>
</dbReference>
<dbReference type="PANTHER" id="PTHR43776">
    <property type="entry name" value="TRANSPORT ATP-BINDING PROTEIN"/>
    <property type="match status" value="1"/>
</dbReference>
<protein>
    <submittedName>
        <fullName evidence="6">Nickel transport system ATP-binding protein</fullName>
    </submittedName>
</protein>
<dbReference type="GO" id="GO:0005524">
    <property type="term" value="F:ATP binding"/>
    <property type="evidence" value="ECO:0007669"/>
    <property type="project" value="UniProtKB-KW"/>
</dbReference>
<dbReference type="CDD" id="cd03257">
    <property type="entry name" value="ABC_NikE_OppD_transporters"/>
    <property type="match status" value="1"/>
</dbReference>
<evidence type="ECO:0000256" key="3">
    <source>
        <dbReference type="ARBA" id="ARBA00022741"/>
    </source>
</evidence>
<proteinExistence type="inferred from homology"/>
<dbReference type="EMBL" id="JAFBFC010000002">
    <property type="protein sequence ID" value="MBM7702359.1"/>
    <property type="molecule type" value="Genomic_DNA"/>
</dbReference>
<gene>
    <name evidence="6" type="ORF">JOC83_001193</name>
</gene>
<dbReference type="Proteomes" id="UP000809829">
    <property type="component" value="Unassembled WGS sequence"/>
</dbReference>
<comment type="caution">
    <text evidence="6">The sequence shown here is derived from an EMBL/GenBank/DDBJ whole genome shotgun (WGS) entry which is preliminary data.</text>
</comment>
<name>A0ABS2QSF5_9BACI</name>
<evidence type="ECO:0000256" key="1">
    <source>
        <dbReference type="ARBA" id="ARBA00005417"/>
    </source>
</evidence>
<dbReference type="RefSeq" id="WP_205185239.1">
    <property type="nucleotide sequence ID" value="NZ_JAFBFC010000002.1"/>
</dbReference>
<dbReference type="Pfam" id="PF00005">
    <property type="entry name" value="ABC_tran"/>
    <property type="match status" value="1"/>
</dbReference>
<evidence type="ECO:0000256" key="4">
    <source>
        <dbReference type="ARBA" id="ARBA00022840"/>
    </source>
</evidence>
<evidence type="ECO:0000256" key="2">
    <source>
        <dbReference type="ARBA" id="ARBA00022448"/>
    </source>
</evidence>
<evidence type="ECO:0000259" key="5">
    <source>
        <dbReference type="PROSITE" id="PS50893"/>
    </source>
</evidence>
<feature type="domain" description="ABC transporter" evidence="5">
    <location>
        <begin position="3"/>
        <end position="241"/>
    </location>
</feature>
<accession>A0ABS2QSF5</accession>
<dbReference type="InterPro" id="IPR003593">
    <property type="entry name" value="AAA+_ATPase"/>
</dbReference>
<dbReference type="PROSITE" id="PS50893">
    <property type="entry name" value="ABC_TRANSPORTER_2"/>
    <property type="match status" value="1"/>
</dbReference>
<keyword evidence="2" id="KW-0813">Transport</keyword>
<evidence type="ECO:0000313" key="7">
    <source>
        <dbReference type="Proteomes" id="UP000809829"/>
    </source>
</evidence>
<organism evidence="6 7">
    <name type="scientific">Priestia iocasae</name>
    <dbReference type="NCBI Taxonomy" id="2291674"/>
    <lineage>
        <taxon>Bacteria</taxon>
        <taxon>Bacillati</taxon>
        <taxon>Bacillota</taxon>
        <taxon>Bacilli</taxon>
        <taxon>Bacillales</taxon>
        <taxon>Bacillaceae</taxon>
        <taxon>Priestia</taxon>
    </lineage>
</organism>
<evidence type="ECO:0000313" key="6">
    <source>
        <dbReference type="EMBL" id="MBM7702359.1"/>
    </source>
</evidence>
<keyword evidence="7" id="KW-1185">Reference proteome</keyword>
<dbReference type="InterPro" id="IPR003439">
    <property type="entry name" value="ABC_transporter-like_ATP-bd"/>
</dbReference>
<keyword evidence="3" id="KW-0547">Nucleotide-binding</keyword>
<dbReference type="PANTHER" id="PTHR43776:SF7">
    <property type="entry name" value="D,D-DIPEPTIDE TRANSPORT ATP-BINDING PROTEIN DDPF-RELATED"/>
    <property type="match status" value="1"/>
</dbReference>
<dbReference type="Gene3D" id="3.40.50.300">
    <property type="entry name" value="P-loop containing nucleotide triphosphate hydrolases"/>
    <property type="match status" value="1"/>
</dbReference>
<keyword evidence="4 6" id="KW-0067">ATP-binding</keyword>
<sequence>MGLRVEGVEKSYEAGSWLSRNTQHVILNVSFTCESGECLGIIGESGSGKSTLGRLLLGVEKPDQGRVLLNGENVVNRRARLGKMSVVFQDYRSSIHPFLTVEQAIMEPLTLTNQHDKKKVDSLLTQVGLPLSYKQKYPHELSGGEVQRVCIARAISTEPSCILFDEAISSLDVSIQVHILDLLKELKTRYNMSYIFITHDLQAAAYMCDRLLILKDGQVEETVAVEELRHVQSPYAKKLLNTLITF</sequence>
<dbReference type="SUPFAM" id="SSF52540">
    <property type="entry name" value="P-loop containing nucleoside triphosphate hydrolases"/>
    <property type="match status" value="1"/>
</dbReference>
<dbReference type="InterPro" id="IPR050319">
    <property type="entry name" value="ABC_transp_ATP-bind"/>
</dbReference>
<comment type="similarity">
    <text evidence="1">Belongs to the ABC transporter superfamily.</text>
</comment>
<reference evidence="6 7" key="1">
    <citation type="submission" date="2021-01" db="EMBL/GenBank/DDBJ databases">
        <title>Genomic Encyclopedia of Type Strains, Phase IV (KMG-IV): sequencing the most valuable type-strain genomes for metagenomic binning, comparative biology and taxonomic classification.</title>
        <authorList>
            <person name="Goeker M."/>
        </authorList>
    </citation>
    <scope>NUCLEOTIDE SEQUENCE [LARGE SCALE GENOMIC DNA]</scope>
    <source>
        <strain evidence="6 7">DSM 104297</strain>
    </source>
</reference>
<dbReference type="SMART" id="SM00382">
    <property type="entry name" value="AAA"/>
    <property type="match status" value="1"/>
</dbReference>